<protein>
    <submittedName>
        <fullName evidence="1">Uncharacterized protein</fullName>
    </submittedName>
</protein>
<dbReference type="OrthoDB" id="5832592at2759"/>
<dbReference type="EMBL" id="CADEPM010000003">
    <property type="protein sequence ID" value="CAB3401339.1"/>
    <property type="molecule type" value="Genomic_DNA"/>
</dbReference>
<name>A0A8S1ECE4_9PELO</name>
<sequence>MSMLPTRTLVFTKSIHTSGISQKSGKSNHPCFKKRYEEPAYLPLHPAQFSTIRFERYQSVQEIVILGENGTFKKQSNRGTNNPWRRYGALRKLHEIGGFAPANYNKKERKNRDGLIYIAKESKPPSPPTSNQMTLNKVREKTKNVCSNRLTLHVPKNATVELCAQKLAEQVKNYVEANENLLHTTSDDEK</sequence>
<organism evidence="1 2">
    <name type="scientific">Caenorhabditis bovis</name>
    <dbReference type="NCBI Taxonomy" id="2654633"/>
    <lineage>
        <taxon>Eukaryota</taxon>
        <taxon>Metazoa</taxon>
        <taxon>Ecdysozoa</taxon>
        <taxon>Nematoda</taxon>
        <taxon>Chromadorea</taxon>
        <taxon>Rhabditida</taxon>
        <taxon>Rhabditina</taxon>
        <taxon>Rhabditomorpha</taxon>
        <taxon>Rhabditoidea</taxon>
        <taxon>Rhabditidae</taxon>
        <taxon>Peloderinae</taxon>
        <taxon>Caenorhabditis</taxon>
    </lineage>
</organism>
<evidence type="ECO:0000313" key="2">
    <source>
        <dbReference type="Proteomes" id="UP000494206"/>
    </source>
</evidence>
<reference evidence="1 2" key="1">
    <citation type="submission" date="2020-04" db="EMBL/GenBank/DDBJ databases">
        <authorList>
            <person name="Laetsch R D."/>
            <person name="Stevens L."/>
            <person name="Kumar S."/>
            <person name="Blaxter L. M."/>
        </authorList>
    </citation>
    <scope>NUCLEOTIDE SEQUENCE [LARGE SCALE GENOMIC DNA]</scope>
</reference>
<comment type="caution">
    <text evidence="1">The sequence shown here is derived from an EMBL/GenBank/DDBJ whole genome shotgun (WGS) entry which is preliminary data.</text>
</comment>
<keyword evidence="2" id="KW-1185">Reference proteome</keyword>
<dbReference type="AlphaFoldDB" id="A0A8S1ECE4"/>
<proteinExistence type="predicted"/>
<dbReference type="Proteomes" id="UP000494206">
    <property type="component" value="Unassembled WGS sequence"/>
</dbReference>
<gene>
    <name evidence="1" type="ORF">CBOVIS_LOCUS4098</name>
</gene>
<accession>A0A8S1ECE4</accession>
<evidence type="ECO:0000313" key="1">
    <source>
        <dbReference type="EMBL" id="CAB3401339.1"/>
    </source>
</evidence>